<keyword evidence="2" id="KW-1185">Reference proteome</keyword>
<dbReference type="AlphaFoldDB" id="A0AAD4MM43"/>
<name>A0AAD4MM43_9BILA</name>
<comment type="caution">
    <text evidence="1">The sequence shown here is derived from an EMBL/GenBank/DDBJ whole genome shotgun (WGS) entry which is preliminary data.</text>
</comment>
<dbReference type="EMBL" id="JAKKPZ010000203">
    <property type="protein sequence ID" value="KAI1698812.1"/>
    <property type="molecule type" value="Genomic_DNA"/>
</dbReference>
<evidence type="ECO:0000313" key="2">
    <source>
        <dbReference type="Proteomes" id="UP001201812"/>
    </source>
</evidence>
<sequence length="316" mass="37563">MEEIWTKYVRLMKFTNAKFHQIFFIKVLRRPAVDLSSDTLQDILTFFDRKRLTHLRSVDSRFNRTIQREFSTTPYLLFKGLRYWPILGRTFFLHAYGIYDHVYPKYIPIQLDSYAARQILASRFVRFSYSIIYCDEYVRPARVLSLNHLWQTCDITLPRNFKLTKFYARRFAKSKKFESITFYGRVNDLRELFPGNIPNLNVVDSLFTTSTPVPWQEILDFLLRPGGTEDKPRSVVIRTRVSPNMAIFLAFIDSVKQRFSSLTTRLYFKFSWIARHTAQRVPNIPEDSVENRHTQQHLRLKSEIAFNLSQISIQTV</sequence>
<evidence type="ECO:0000313" key="1">
    <source>
        <dbReference type="EMBL" id="KAI1698812.1"/>
    </source>
</evidence>
<dbReference type="Proteomes" id="UP001201812">
    <property type="component" value="Unassembled WGS sequence"/>
</dbReference>
<proteinExistence type="predicted"/>
<organism evidence="1 2">
    <name type="scientific">Ditylenchus destructor</name>
    <dbReference type="NCBI Taxonomy" id="166010"/>
    <lineage>
        <taxon>Eukaryota</taxon>
        <taxon>Metazoa</taxon>
        <taxon>Ecdysozoa</taxon>
        <taxon>Nematoda</taxon>
        <taxon>Chromadorea</taxon>
        <taxon>Rhabditida</taxon>
        <taxon>Tylenchina</taxon>
        <taxon>Tylenchomorpha</taxon>
        <taxon>Sphaerularioidea</taxon>
        <taxon>Anguinidae</taxon>
        <taxon>Anguininae</taxon>
        <taxon>Ditylenchus</taxon>
    </lineage>
</organism>
<gene>
    <name evidence="1" type="ORF">DdX_17687</name>
</gene>
<protein>
    <recommendedName>
        <fullName evidence="3">F-box domain-containing protein</fullName>
    </recommendedName>
</protein>
<evidence type="ECO:0008006" key="3">
    <source>
        <dbReference type="Google" id="ProtNLM"/>
    </source>
</evidence>
<reference evidence="1" key="1">
    <citation type="submission" date="2022-01" db="EMBL/GenBank/DDBJ databases">
        <title>Genome Sequence Resource for Two Populations of Ditylenchus destructor, the Migratory Endoparasitic Phytonematode.</title>
        <authorList>
            <person name="Zhang H."/>
            <person name="Lin R."/>
            <person name="Xie B."/>
        </authorList>
    </citation>
    <scope>NUCLEOTIDE SEQUENCE</scope>
    <source>
        <strain evidence="1">BazhouSP</strain>
    </source>
</reference>
<accession>A0AAD4MM43</accession>